<evidence type="ECO:0000256" key="7">
    <source>
        <dbReference type="PROSITE-ProRule" id="PRU00339"/>
    </source>
</evidence>
<dbReference type="EMBL" id="JARKIK010000100">
    <property type="protein sequence ID" value="KAK8721511.1"/>
    <property type="molecule type" value="Genomic_DNA"/>
</dbReference>
<evidence type="ECO:0000256" key="3">
    <source>
        <dbReference type="ARBA" id="ARBA00022776"/>
    </source>
</evidence>
<keyword evidence="2" id="KW-0677">Repeat</keyword>
<gene>
    <name evidence="9" type="ORF">OTU49_012755</name>
</gene>
<sequence length="623" mass="69223">MAEMAEEFEGVGASPESVDLEKFRRVVRSYIERHHYKAAIFWADKVVSLSGGAPADVYWLAQTYFSTKQYHRAILLLNGHKLFRNPTCRYLMALCHYEVGEFHAALDMLERTDNNNISRIKADREPVSVPEIDDTMSTECSTHLLKGYIYEASDNRALAAESFRAAIQADPMCYEAIHALTQHHMLTVKEEKDLLSSLPLSQSCSEAESAIVLAVYETRVNKYSSPSEPLTQPAAPLASNADFITAQAEKLYYNCNFAQCYRLTQEVLKKDPYHTGCLPIHVSCLVELKQSNTLFLLAHKLVDLYPESALAWFAVGCYYYLIGKNEQARRYLSKATALDRVFGPAWIAYGHSFAAENEHDQAMAAYFKAAQLMKGCHLPLLYIGMEYGLTNNPKFAEKFFKEALEIAPEDPFVLHELGVVAFSNQEYVSADVYLRRAVALVEESGVVVVPEKWAALLNNLAHNCRKLQKYEEALHFHQQALRLCPGVSSTYSALGLVQSLLGDYEAAVVALHKALSLHRDDTTATTLLTTVMEQLMTQTPAFQGDDNVPQLDLPSELVGTDTNTSDITPASAEDPLSDTNLLGSSIGQPVMHSSDVGGDSLSHTESQSSALIIEDMVMDDQSP</sequence>
<keyword evidence="6" id="KW-0131">Cell cycle</keyword>
<protein>
    <recommendedName>
        <fullName evidence="11">Cell division cycle protein 16-like protein</fullName>
    </recommendedName>
</protein>
<dbReference type="GO" id="GO:0016567">
    <property type="term" value="P:protein ubiquitination"/>
    <property type="evidence" value="ECO:0007669"/>
    <property type="project" value="TreeGrafter"/>
</dbReference>
<feature type="region of interest" description="Disordered" evidence="8">
    <location>
        <begin position="541"/>
        <end position="623"/>
    </location>
</feature>
<keyword evidence="4" id="KW-0833">Ubl conjugation pathway</keyword>
<reference evidence="9 10" key="1">
    <citation type="journal article" date="2024" name="BMC Genomics">
        <title>Genome assembly of redclaw crayfish (Cherax quadricarinatus) provides insights into its immune adaptation and hypoxia tolerance.</title>
        <authorList>
            <person name="Liu Z."/>
            <person name="Zheng J."/>
            <person name="Li H."/>
            <person name="Fang K."/>
            <person name="Wang S."/>
            <person name="He J."/>
            <person name="Zhou D."/>
            <person name="Weng S."/>
            <person name="Chi M."/>
            <person name="Gu Z."/>
            <person name="He J."/>
            <person name="Li F."/>
            <person name="Wang M."/>
        </authorList>
    </citation>
    <scope>NUCLEOTIDE SEQUENCE [LARGE SCALE GENOMIC DNA]</scope>
    <source>
        <strain evidence="9">ZL_2023a</strain>
    </source>
</reference>
<evidence type="ECO:0000313" key="9">
    <source>
        <dbReference type="EMBL" id="KAK8721511.1"/>
    </source>
</evidence>
<dbReference type="SMART" id="SM00028">
    <property type="entry name" value="TPR"/>
    <property type="match status" value="9"/>
</dbReference>
<dbReference type="GO" id="GO:0031145">
    <property type="term" value="P:anaphase-promoting complex-dependent catabolic process"/>
    <property type="evidence" value="ECO:0007669"/>
    <property type="project" value="TreeGrafter"/>
</dbReference>
<evidence type="ECO:0000256" key="4">
    <source>
        <dbReference type="ARBA" id="ARBA00022786"/>
    </source>
</evidence>
<evidence type="ECO:0000256" key="8">
    <source>
        <dbReference type="SAM" id="MobiDB-lite"/>
    </source>
</evidence>
<dbReference type="SUPFAM" id="SSF48452">
    <property type="entry name" value="TPR-like"/>
    <property type="match status" value="2"/>
</dbReference>
<evidence type="ECO:0000256" key="6">
    <source>
        <dbReference type="ARBA" id="ARBA00023306"/>
    </source>
</evidence>
<dbReference type="InterPro" id="IPR011990">
    <property type="entry name" value="TPR-like_helical_dom_sf"/>
</dbReference>
<dbReference type="PANTHER" id="PTHR12558:SF9">
    <property type="entry name" value="CELL DIVISION CYCLE PROTEIN 16 HOMOLOG"/>
    <property type="match status" value="1"/>
</dbReference>
<dbReference type="GO" id="GO:0045842">
    <property type="term" value="P:positive regulation of mitotic metaphase/anaphase transition"/>
    <property type="evidence" value="ECO:0007669"/>
    <property type="project" value="TreeGrafter"/>
</dbReference>
<evidence type="ECO:0000313" key="10">
    <source>
        <dbReference type="Proteomes" id="UP001445076"/>
    </source>
</evidence>
<comment type="caution">
    <text evidence="9">The sequence shown here is derived from an EMBL/GenBank/DDBJ whole genome shotgun (WGS) entry which is preliminary data.</text>
</comment>
<organism evidence="9 10">
    <name type="scientific">Cherax quadricarinatus</name>
    <name type="common">Australian red claw crayfish</name>
    <dbReference type="NCBI Taxonomy" id="27406"/>
    <lineage>
        <taxon>Eukaryota</taxon>
        <taxon>Metazoa</taxon>
        <taxon>Ecdysozoa</taxon>
        <taxon>Arthropoda</taxon>
        <taxon>Crustacea</taxon>
        <taxon>Multicrustacea</taxon>
        <taxon>Malacostraca</taxon>
        <taxon>Eumalacostraca</taxon>
        <taxon>Eucarida</taxon>
        <taxon>Decapoda</taxon>
        <taxon>Pleocyemata</taxon>
        <taxon>Astacidea</taxon>
        <taxon>Parastacoidea</taxon>
        <taxon>Parastacidae</taxon>
        <taxon>Cherax</taxon>
    </lineage>
</organism>
<dbReference type="Proteomes" id="UP001445076">
    <property type="component" value="Unassembled WGS sequence"/>
</dbReference>
<feature type="repeat" description="TPR" evidence="7">
    <location>
        <begin position="454"/>
        <end position="487"/>
    </location>
</feature>
<proteinExistence type="predicted"/>
<keyword evidence="1" id="KW-0132">Cell division</keyword>
<dbReference type="GO" id="GO:0005680">
    <property type="term" value="C:anaphase-promoting complex"/>
    <property type="evidence" value="ECO:0007669"/>
    <property type="project" value="TreeGrafter"/>
</dbReference>
<evidence type="ECO:0000256" key="2">
    <source>
        <dbReference type="ARBA" id="ARBA00022737"/>
    </source>
</evidence>
<dbReference type="PANTHER" id="PTHR12558">
    <property type="entry name" value="CELL DIVISION CYCLE 16,23,27"/>
    <property type="match status" value="1"/>
</dbReference>
<dbReference type="InterPro" id="IPR019734">
    <property type="entry name" value="TPR_rpt"/>
</dbReference>
<dbReference type="GO" id="GO:0051301">
    <property type="term" value="P:cell division"/>
    <property type="evidence" value="ECO:0007669"/>
    <property type="project" value="UniProtKB-KW"/>
</dbReference>
<evidence type="ECO:0000256" key="5">
    <source>
        <dbReference type="ARBA" id="ARBA00022803"/>
    </source>
</evidence>
<dbReference type="Pfam" id="PF13181">
    <property type="entry name" value="TPR_8"/>
    <property type="match status" value="2"/>
</dbReference>
<name>A0AAW0VX24_CHEQU</name>
<dbReference type="Pfam" id="PF12895">
    <property type="entry name" value="ANAPC3"/>
    <property type="match status" value="1"/>
</dbReference>
<evidence type="ECO:0000256" key="1">
    <source>
        <dbReference type="ARBA" id="ARBA00022618"/>
    </source>
</evidence>
<feature type="compositionally biased region" description="Polar residues" evidence="8">
    <location>
        <begin position="601"/>
        <end position="610"/>
    </location>
</feature>
<dbReference type="PROSITE" id="PS50005">
    <property type="entry name" value="TPR"/>
    <property type="match status" value="2"/>
</dbReference>
<accession>A0AAW0VX24</accession>
<feature type="repeat" description="TPR" evidence="7">
    <location>
        <begin position="488"/>
        <end position="521"/>
    </location>
</feature>
<evidence type="ECO:0008006" key="11">
    <source>
        <dbReference type="Google" id="ProtNLM"/>
    </source>
</evidence>
<dbReference type="GO" id="GO:0005737">
    <property type="term" value="C:cytoplasm"/>
    <property type="evidence" value="ECO:0007669"/>
    <property type="project" value="TreeGrafter"/>
</dbReference>
<keyword evidence="5 7" id="KW-0802">TPR repeat</keyword>
<dbReference type="AlphaFoldDB" id="A0AAW0VX24"/>
<keyword evidence="3" id="KW-0498">Mitosis</keyword>
<dbReference type="Gene3D" id="1.25.40.10">
    <property type="entry name" value="Tetratricopeptide repeat domain"/>
    <property type="match status" value="1"/>
</dbReference>
<feature type="compositionally biased region" description="Polar residues" evidence="8">
    <location>
        <begin position="577"/>
        <end position="587"/>
    </location>
</feature>
<keyword evidence="10" id="KW-1185">Reference proteome</keyword>
<dbReference type="Pfam" id="PF13424">
    <property type="entry name" value="TPR_12"/>
    <property type="match status" value="1"/>
</dbReference>